<dbReference type="InterPro" id="IPR000182">
    <property type="entry name" value="GNAT_dom"/>
</dbReference>
<keyword evidence="3" id="KW-0012">Acyltransferase</keyword>
<dbReference type="GO" id="GO:0008080">
    <property type="term" value="F:N-acetyltransferase activity"/>
    <property type="evidence" value="ECO:0007669"/>
    <property type="project" value="TreeGrafter"/>
</dbReference>
<organism evidence="5">
    <name type="scientific">Tuwongella immobilis</name>
    <dbReference type="NCBI Taxonomy" id="692036"/>
    <lineage>
        <taxon>Bacteria</taxon>
        <taxon>Pseudomonadati</taxon>
        <taxon>Planctomycetota</taxon>
        <taxon>Planctomycetia</taxon>
        <taxon>Gemmatales</taxon>
        <taxon>Gemmataceae</taxon>
        <taxon>Tuwongella</taxon>
    </lineage>
</organism>
<dbReference type="Pfam" id="PF00583">
    <property type="entry name" value="Acetyltransf_1"/>
    <property type="match status" value="1"/>
</dbReference>
<comment type="similarity">
    <text evidence="1">Belongs to the acetyltransferase family.</text>
</comment>
<dbReference type="InParanoid" id="A0A6C2YUK3"/>
<keyword evidence="2 5" id="KW-0808">Transferase</keyword>
<dbReference type="EMBL" id="LR593887">
    <property type="protein sequence ID" value="VTS07026.1"/>
    <property type="molecule type" value="Genomic_DNA"/>
</dbReference>
<sequence length="165" mass="18359">MIRAATPDDVPTIVQLIGELAEYEKLAHEVVIEPQALHEHLFGAKPVAEVLIAEQAGQPVGFALFFTNYSTFVGKPGLWLEDLFVRPNARGHGHGKALFLAVSQLAVDRNYGRMEWSVLDWNEPSIRFYQSMGAIAMDEWTNYRLTPTALRSLVAQQQPGPSPQS</sequence>
<evidence type="ECO:0000313" key="6">
    <source>
        <dbReference type="Proteomes" id="UP000464378"/>
    </source>
</evidence>
<name>A0A6C2YUK3_9BACT</name>
<evidence type="ECO:0000256" key="1">
    <source>
        <dbReference type="ARBA" id="ARBA00008694"/>
    </source>
</evidence>
<dbReference type="Proteomes" id="UP000464378">
    <property type="component" value="Chromosome"/>
</dbReference>
<protein>
    <recommendedName>
        <fullName evidence="4">N-acetyltransferase domain-containing protein</fullName>
    </recommendedName>
</protein>
<feature type="domain" description="N-acetyltransferase" evidence="4">
    <location>
        <begin position="1"/>
        <end position="157"/>
    </location>
</feature>
<dbReference type="RefSeq" id="WP_162659860.1">
    <property type="nucleotide sequence ID" value="NZ_LR593887.1"/>
</dbReference>
<accession>A0A6C2YUK3</accession>
<dbReference type="EMBL" id="LR586016">
    <property type="protein sequence ID" value="VIP04833.1"/>
    <property type="molecule type" value="Genomic_DNA"/>
</dbReference>
<dbReference type="InterPro" id="IPR016181">
    <property type="entry name" value="Acyl_CoA_acyltransferase"/>
</dbReference>
<dbReference type="PANTHER" id="PTHR10545">
    <property type="entry name" value="DIAMINE N-ACETYLTRANSFERASE"/>
    <property type="match status" value="1"/>
</dbReference>
<dbReference type="PANTHER" id="PTHR10545:SF29">
    <property type="entry name" value="GH14572P-RELATED"/>
    <property type="match status" value="1"/>
</dbReference>
<reference evidence="5" key="1">
    <citation type="submission" date="2019-04" db="EMBL/GenBank/DDBJ databases">
        <authorList>
            <consortium name="Science for Life Laboratories"/>
        </authorList>
    </citation>
    <scope>NUCLEOTIDE SEQUENCE</scope>
    <source>
        <strain evidence="5">MBLW1</strain>
    </source>
</reference>
<dbReference type="Gene3D" id="3.40.630.30">
    <property type="match status" value="1"/>
</dbReference>
<proteinExistence type="inferred from homology"/>
<dbReference type="SUPFAM" id="SSF55729">
    <property type="entry name" value="Acyl-CoA N-acyltransferases (Nat)"/>
    <property type="match status" value="1"/>
</dbReference>
<gene>
    <name evidence="5" type="ORF">GMBLW1_43600</name>
</gene>
<evidence type="ECO:0000259" key="4">
    <source>
        <dbReference type="PROSITE" id="PS51186"/>
    </source>
</evidence>
<evidence type="ECO:0000256" key="3">
    <source>
        <dbReference type="ARBA" id="ARBA00023315"/>
    </source>
</evidence>
<dbReference type="PROSITE" id="PS51186">
    <property type="entry name" value="GNAT"/>
    <property type="match status" value="1"/>
</dbReference>
<evidence type="ECO:0000256" key="2">
    <source>
        <dbReference type="ARBA" id="ARBA00022679"/>
    </source>
</evidence>
<dbReference type="AlphaFoldDB" id="A0A6C2YUK3"/>
<dbReference type="InterPro" id="IPR051016">
    <property type="entry name" value="Diverse_Substrate_AcTransf"/>
</dbReference>
<evidence type="ECO:0000313" key="5">
    <source>
        <dbReference type="EMBL" id="VIP04833.1"/>
    </source>
</evidence>
<dbReference type="CDD" id="cd04301">
    <property type="entry name" value="NAT_SF"/>
    <property type="match status" value="1"/>
</dbReference>
<dbReference type="KEGG" id="tim:GMBLW1_43600"/>
<dbReference type="FunFam" id="3.40.630.30:FF:000064">
    <property type="entry name" value="GNAT family acetyltransferase"/>
    <property type="match status" value="1"/>
</dbReference>
<keyword evidence="6" id="KW-1185">Reference proteome</keyword>